<dbReference type="RefSeq" id="WP_126472317.1">
    <property type="nucleotide sequence ID" value="NZ_RXOE01000005.1"/>
</dbReference>
<sequence>MKTHTTFHCLALTALVAMLGGCATGTAVPEQSGAAPAATDSVHFPEAGSAWLKGGTFVNVEQLRRVGRGMTKNQVRELISYPHFGEGLFGPKEWDYLFNFRTGRGDEFVTCQYKVVYRDGLSDAMYWKDPACAGYLSPKVDVAAPVPAAAAASAPQRFRMAADALFAFDKSGMADMSADGREQLDQLAAQLKGQYKRFDAITVIGHTDRLGSDAYNQALSAARAATVRDYLIARGLPPSALRAFGVGKTQPLVSCVDGRQRAQLIACLQPNRRVELEVTGER</sequence>
<feature type="signal peptide" evidence="6">
    <location>
        <begin position="1"/>
        <end position="23"/>
    </location>
</feature>
<dbReference type="Pfam" id="PF00691">
    <property type="entry name" value="OmpA"/>
    <property type="match status" value="1"/>
</dbReference>
<evidence type="ECO:0000256" key="3">
    <source>
        <dbReference type="ARBA" id="ARBA00023136"/>
    </source>
</evidence>
<keyword evidence="2 6" id="KW-0732">Signal</keyword>
<evidence type="ECO:0000256" key="1">
    <source>
        <dbReference type="ARBA" id="ARBA00004442"/>
    </source>
</evidence>
<evidence type="ECO:0000313" key="9">
    <source>
        <dbReference type="Proteomes" id="UP000267418"/>
    </source>
</evidence>
<dbReference type="CDD" id="cd07185">
    <property type="entry name" value="OmpA_C-like"/>
    <property type="match status" value="1"/>
</dbReference>
<comment type="subcellular location">
    <subcellularLocation>
        <location evidence="1">Cell outer membrane</location>
    </subcellularLocation>
</comment>
<keyword evidence="3 5" id="KW-0472">Membrane</keyword>
<evidence type="ECO:0000256" key="5">
    <source>
        <dbReference type="PROSITE-ProRule" id="PRU00473"/>
    </source>
</evidence>
<dbReference type="InterPro" id="IPR050330">
    <property type="entry name" value="Bact_OuterMem_StrucFunc"/>
</dbReference>
<dbReference type="PROSITE" id="PS51257">
    <property type="entry name" value="PROKAR_LIPOPROTEIN"/>
    <property type="match status" value="1"/>
</dbReference>
<gene>
    <name evidence="8" type="primary">bamE</name>
    <name evidence="8" type="ORF">EJP69_20640</name>
</gene>
<dbReference type="InterPro" id="IPR006664">
    <property type="entry name" value="OMP_bac"/>
</dbReference>
<dbReference type="InterPro" id="IPR007450">
    <property type="entry name" value="BamE_dom"/>
</dbReference>
<dbReference type="InterPro" id="IPR037873">
    <property type="entry name" value="BamE-like"/>
</dbReference>
<keyword evidence="9" id="KW-1185">Reference proteome</keyword>
<comment type="caution">
    <text evidence="8">The sequence shown here is derived from an EMBL/GenBank/DDBJ whole genome shotgun (WGS) entry which is preliminary data.</text>
</comment>
<proteinExistence type="predicted"/>
<evidence type="ECO:0000256" key="4">
    <source>
        <dbReference type="ARBA" id="ARBA00023237"/>
    </source>
</evidence>
<evidence type="ECO:0000259" key="7">
    <source>
        <dbReference type="PROSITE" id="PS51123"/>
    </source>
</evidence>
<dbReference type="GO" id="GO:0009279">
    <property type="term" value="C:cell outer membrane"/>
    <property type="evidence" value="ECO:0007669"/>
    <property type="project" value="UniProtKB-SubCell"/>
</dbReference>
<dbReference type="PROSITE" id="PS01068">
    <property type="entry name" value="OMPA_1"/>
    <property type="match status" value="1"/>
</dbReference>
<dbReference type="Proteomes" id="UP000267418">
    <property type="component" value="Unassembled WGS sequence"/>
</dbReference>
<feature type="domain" description="OmpA-like" evidence="7">
    <location>
        <begin position="153"/>
        <end position="282"/>
    </location>
</feature>
<organism evidence="8 9">
    <name type="scientific">Variovorax gossypii</name>
    <dbReference type="NCBI Taxonomy" id="1679495"/>
    <lineage>
        <taxon>Bacteria</taxon>
        <taxon>Pseudomonadati</taxon>
        <taxon>Pseudomonadota</taxon>
        <taxon>Betaproteobacteria</taxon>
        <taxon>Burkholderiales</taxon>
        <taxon>Comamonadaceae</taxon>
        <taxon>Variovorax</taxon>
    </lineage>
</organism>
<dbReference type="PROSITE" id="PS51123">
    <property type="entry name" value="OMPA_2"/>
    <property type="match status" value="1"/>
</dbReference>
<dbReference type="Pfam" id="PF04355">
    <property type="entry name" value="BamE"/>
    <property type="match status" value="1"/>
</dbReference>
<accession>A0A3S0GZM3</accession>
<dbReference type="OrthoDB" id="5360144at2"/>
<dbReference type="PANTHER" id="PTHR30329:SF21">
    <property type="entry name" value="LIPOPROTEIN YIAD-RELATED"/>
    <property type="match status" value="1"/>
</dbReference>
<evidence type="ECO:0000313" key="8">
    <source>
        <dbReference type="EMBL" id="RTQ33090.1"/>
    </source>
</evidence>
<dbReference type="InterPro" id="IPR006665">
    <property type="entry name" value="OmpA-like"/>
</dbReference>
<reference evidence="8 9" key="1">
    <citation type="submission" date="2018-12" db="EMBL/GenBank/DDBJ databases">
        <title>The genome of Variovorax gossypii DSM 100435.</title>
        <authorList>
            <person name="Gao J."/>
            <person name="Sun J."/>
        </authorList>
    </citation>
    <scope>NUCLEOTIDE SEQUENCE [LARGE SCALE GENOMIC DNA]</scope>
    <source>
        <strain evidence="8 9">DSM 100435</strain>
    </source>
</reference>
<name>A0A3S0GZM3_9BURK</name>
<dbReference type="EMBL" id="RXOE01000005">
    <property type="protein sequence ID" value="RTQ33090.1"/>
    <property type="molecule type" value="Genomic_DNA"/>
</dbReference>
<dbReference type="Gene3D" id="3.30.1330.60">
    <property type="entry name" value="OmpA-like domain"/>
    <property type="match status" value="1"/>
</dbReference>
<evidence type="ECO:0000256" key="6">
    <source>
        <dbReference type="SAM" id="SignalP"/>
    </source>
</evidence>
<feature type="chain" id="PRO_5018615194" evidence="6">
    <location>
        <begin position="24"/>
        <end position="282"/>
    </location>
</feature>
<evidence type="ECO:0000256" key="2">
    <source>
        <dbReference type="ARBA" id="ARBA00022729"/>
    </source>
</evidence>
<dbReference type="SUPFAM" id="SSF103088">
    <property type="entry name" value="OmpA-like"/>
    <property type="match status" value="1"/>
</dbReference>
<dbReference type="AlphaFoldDB" id="A0A3S0GZM3"/>
<keyword evidence="4" id="KW-0998">Cell outer membrane</keyword>
<dbReference type="PANTHER" id="PTHR30329">
    <property type="entry name" value="STATOR ELEMENT OF FLAGELLAR MOTOR COMPLEX"/>
    <property type="match status" value="1"/>
</dbReference>
<dbReference type="InterPro" id="IPR036737">
    <property type="entry name" value="OmpA-like_sf"/>
</dbReference>
<dbReference type="InterPro" id="IPR006690">
    <property type="entry name" value="OMPA-like_CS"/>
</dbReference>
<protein>
    <submittedName>
        <fullName evidence="8">Outer membrane protein assembly factor BamE</fullName>
    </submittedName>
</protein>
<dbReference type="Gene3D" id="3.30.1450.10">
    <property type="match status" value="1"/>
</dbReference>
<dbReference type="PRINTS" id="PR01021">
    <property type="entry name" value="OMPADOMAIN"/>
</dbReference>